<name>A0A7V7TY25_9HYPH</name>
<feature type="transmembrane region" description="Helical" evidence="1">
    <location>
        <begin position="250"/>
        <end position="270"/>
    </location>
</feature>
<organism evidence="3 4">
    <name type="scientific">Plantimonas leprariae</name>
    <dbReference type="NCBI Taxonomy" id="2615207"/>
    <lineage>
        <taxon>Bacteria</taxon>
        <taxon>Pseudomonadati</taxon>
        <taxon>Pseudomonadota</taxon>
        <taxon>Alphaproteobacteria</taxon>
        <taxon>Hyphomicrobiales</taxon>
        <taxon>Aurantimonadaceae</taxon>
        <taxon>Plantimonas</taxon>
    </lineage>
</organism>
<keyword evidence="1" id="KW-0812">Transmembrane</keyword>
<keyword evidence="2" id="KW-0732">Signal</keyword>
<protein>
    <submittedName>
        <fullName evidence="3">TIGR02186 family protein</fullName>
    </submittedName>
</protein>
<keyword evidence="1" id="KW-1133">Transmembrane helix</keyword>
<accession>A0A7V7TY25</accession>
<dbReference type="Pfam" id="PF09608">
    <property type="entry name" value="Alph_Pro_TM"/>
    <property type="match status" value="1"/>
</dbReference>
<dbReference type="AlphaFoldDB" id="A0A7V7TY25"/>
<gene>
    <name evidence="3" type="ORF">F6X38_20945</name>
</gene>
<evidence type="ECO:0000313" key="4">
    <source>
        <dbReference type="Proteomes" id="UP000432089"/>
    </source>
</evidence>
<dbReference type="EMBL" id="VZDO01000022">
    <property type="protein sequence ID" value="KAB0676555.1"/>
    <property type="molecule type" value="Genomic_DNA"/>
</dbReference>
<proteinExistence type="predicted"/>
<keyword evidence="4" id="KW-1185">Reference proteome</keyword>
<sequence>MTVARRSVLLAVWFVALLLALTGAGFAQSQAEGTTGLPEAFEIGLSTEEIVISSDFSGARLVVFGALDNADAKVLRQGGYDIVVALEGPVVPIVVREKERTVGLWINQGSERFDTVPASYSLAATRRLTDITSPQVLSQLSIGIDHLQMSRRAAGRTSAPNRDRYATAVRRIRSERGLFRESFGTVEFVSATLFRAELRLPADLPVGKHVARAFLFRKGVFLRERTDTLWVVKSGFESTVSDLAHRYGPWYGSFAVALAIVTGWLGRLIFRRD</sequence>
<evidence type="ECO:0000256" key="1">
    <source>
        <dbReference type="SAM" id="Phobius"/>
    </source>
</evidence>
<dbReference type="NCBIfam" id="TIGR02186">
    <property type="entry name" value="alph_Pro_TM"/>
    <property type="match status" value="1"/>
</dbReference>
<comment type="caution">
    <text evidence="3">The sequence shown here is derived from an EMBL/GenBank/DDBJ whole genome shotgun (WGS) entry which is preliminary data.</text>
</comment>
<dbReference type="InterPro" id="IPR019088">
    <property type="entry name" value="CHP02186-rel_TM"/>
</dbReference>
<evidence type="ECO:0000313" key="3">
    <source>
        <dbReference type="EMBL" id="KAB0676555.1"/>
    </source>
</evidence>
<keyword evidence="1" id="KW-0472">Membrane</keyword>
<dbReference type="Proteomes" id="UP000432089">
    <property type="component" value="Unassembled WGS sequence"/>
</dbReference>
<feature type="signal peptide" evidence="2">
    <location>
        <begin position="1"/>
        <end position="27"/>
    </location>
</feature>
<feature type="chain" id="PRO_5031138231" evidence="2">
    <location>
        <begin position="28"/>
        <end position="273"/>
    </location>
</feature>
<evidence type="ECO:0000256" key="2">
    <source>
        <dbReference type="SAM" id="SignalP"/>
    </source>
</evidence>
<reference evidence="3 4" key="1">
    <citation type="submission" date="2019-09" db="EMBL/GenBank/DDBJ databases">
        <title>YIM 132180 draft genome.</title>
        <authorList>
            <person name="Zhang K."/>
        </authorList>
    </citation>
    <scope>NUCLEOTIDE SEQUENCE [LARGE SCALE GENOMIC DNA]</scope>
    <source>
        <strain evidence="3 4">YIM 132180</strain>
    </source>
</reference>